<keyword evidence="2" id="KW-1185">Reference proteome</keyword>
<reference evidence="1" key="1">
    <citation type="journal article" date="2014" name="Int. J. Syst. Evol. Microbiol.">
        <title>Complete genome sequence of Corynebacterium casei LMG S-19264T (=DSM 44701T), isolated from a smear-ripened cheese.</title>
        <authorList>
            <consortium name="US DOE Joint Genome Institute (JGI-PGF)"/>
            <person name="Walter F."/>
            <person name="Albersmeier A."/>
            <person name="Kalinowski J."/>
            <person name="Ruckert C."/>
        </authorList>
    </citation>
    <scope>NUCLEOTIDE SEQUENCE</scope>
    <source>
        <strain evidence="1">CGMCC 1.12813</strain>
    </source>
</reference>
<comment type="caution">
    <text evidence="1">The sequence shown here is derived from an EMBL/GenBank/DDBJ whole genome shotgun (WGS) entry which is preliminary data.</text>
</comment>
<evidence type="ECO:0000313" key="1">
    <source>
        <dbReference type="EMBL" id="GGA93848.1"/>
    </source>
</evidence>
<sequence length="75" mass="8112">MSDSTYTAQLVGSDGTESIELEFIGGLPQKSFVRPVSGDNEGEEMLWELVDGGEGSENASEFEYRQAGWPGADYS</sequence>
<dbReference type="AlphaFoldDB" id="A0A916SER7"/>
<evidence type="ECO:0000313" key="2">
    <source>
        <dbReference type="Proteomes" id="UP000606922"/>
    </source>
</evidence>
<gene>
    <name evidence="1" type="ORF">GCM10010979_05490</name>
</gene>
<dbReference type="EMBL" id="BMGB01000001">
    <property type="protein sequence ID" value="GGA93848.1"/>
    <property type="molecule type" value="Genomic_DNA"/>
</dbReference>
<reference evidence="1" key="2">
    <citation type="submission" date="2020-09" db="EMBL/GenBank/DDBJ databases">
        <authorList>
            <person name="Sun Q."/>
            <person name="Zhou Y."/>
        </authorList>
    </citation>
    <scope>NUCLEOTIDE SEQUENCE</scope>
    <source>
        <strain evidence="1">CGMCC 1.12813</strain>
    </source>
</reference>
<proteinExistence type="predicted"/>
<organism evidence="1 2">
    <name type="scientific">Conyzicola nivalis</name>
    <dbReference type="NCBI Taxonomy" id="1477021"/>
    <lineage>
        <taxon>Bacteria</taxon>
        <taxon>Bacillati</taxon>
        <taxon>Actinomycetota</taxon>
        <taxon>Actinomycetes</taxon>
        <taxon>Micrococcales</taxon>
        <taxon>Microbacteriaceae</taxon>
        <taxon>Conyzicola</taxon>
    </lineage>
</organism>
<name>A0A916SER7_9MICO</name>
<dbReference type="Proteomes" id="UP000606922">
    <property type="component" value="Unassembled WGS sequence"/>
</dbReference>
<protein>
    <submittedName>
        <fullName evidence="1">Uncharacterized protein</fullName>
    </submittedName>
</protein>
<dbReference type="RefSeq" id="WP_188509177.1">
    <property type="nucleotide sequence ID" value="NZ_BMGB01000001.1"/>
</dbReference>
<accession>A0A916SER7</accession>